<dbReference type="Gene3D" id="2.40.50.100">
    <property type="match status" value="1"/>
</dbReference>
<dbReference type="InterPro" id="IPR008995">
    <property type="entry name" value="Mo/tungstate-bd_C_term_dom"/>
</dbReference>
<keyword evidence="3 5" id="KW-0067">ATP-binding</keyword>
<name>A0AAP4TXD1_9GAMM</name>
<protein>
    <submittedName>
        <fullName evidence="5">ABC transporter ATP-binding protein</fullName>
    </submittedName>
</protein>
<evidence type="ECO:0000313" key="6">
    <source>
        <dbReference type="Proteomes" id="UP001170481"/>
    </source>
</evidence>
<dbReference type="SUPFAM" id="SSF50331">
    <property type="entry name" value="MOP-like"/>
    <property type="match status" value="1"/>
</dbReference>
<dbReference type="PANTHER" id="PTHR43875:SF1">
    <property type="entry name" value="OSMOPROTECTIVE COMPOUNDS UPTAKE ATP-BINDING PROTEIN GGTA"/>
    <property type="match status" value="1"/>
</dbReference>
<dbReference type="Gene3D" id="3.40.50.300">
    <property type="entry name" value="P-loop containing nucleotide triphosphate hydrolases"/>
    <property type="match status" value="1"/>
</dbReference>
<keyword evidence="1" id="KW-0813">Transport</keyword>
<evidence type="ECO:0000313" key="5">
    <source>
        <dbReference type="EMBL" id="MDO6671519.1"/>
    </source>
</evidence>
<proteinExistence type="predicted"/>
<comment type="caution">
    <text evidence="5">The sequence shown here is derived from an EMBL/GenBank/DDBJ whole genome shotgun (WGS) entry which is preliminary data.</text>
</comment>
<dbReference type="InterPro" id="IPR027417">
    <property type="entry name" value="P-loop_NTPase"/>
</dbReference>
<dbReference type="FunFam" id="3.40.50.300:FF:000042">
    <property type="entry name" value="Maltose/maltodextrin ABC transporter, ATP-binding protein"/>
    <property type="match status" value="1"/>
</dbReference>
<dbReference type="InterPro" id="IPR047641">
    <property type="entry name" value="ABC_transpr_MalK/UgpC-like"/>
</dbReference>
<sequence length="405" mass="44063">MASIELKALEKHYGEQRILKGIDLSVRDGEFISLVGASGCGKSTLLRTIAGLEQHSAGEMTIDGEPALHLKPAERDLAMVFQSYALYPHLSVFDNIAMPLRMRCNRLHRLPLVGRHLPGASRREGEIRAQVLQVAENLQITSLLSRKPGQLSGGQRQRVALGRAMVRKPRAFLMDEPLSNLDASLRVRMRQELVQMHRALGSTFIYVTHDQVEAMTMSDRVAVLMEGALVQVASPDELYRRPADIRVARFIGTPAINELQATVALDGRLCLSDITQSAPLGCWLPVAKGTRVTLAVRPEGLSCVPAGKGHVQGQVSYMENLGAEVLVQLSCENGQVLSIRATPQEGRELKIGQPLGVRIAADALHIFDHLGLRIDQPQADDSSAQASSAMSLSTLMGGEVKHGFA</sequence>
<evidence type="ECO:0000259" key="4">
    <source>
        <dbReference type="PROSITE" id="PS50893"/>
    </source>
</evidence>
<dbReference type="Pfam" id="PF00005">
    <property type="entry name" value="ABC_tran"/>
    <property type="match status" value="1"/>
</dbReference>
<keyword evidence="2" id="KW-0547">Nucleotide-binding</keyword>
<evidence type="ECO:0000256" key="2">
    <source>
        <dbReference type="ARBA" id="ARBA00022741"/>
    </source>
</evidence>
<reference evidence="5" key="1">
    <citation type="submission" date="2023-07" db="EMBL/GenBank/DDBJ databases">
        <title>Genome content predicts the carbon catabolic preferences of heterotrophic bacteria.</title>
        <authorList>
            <person name="Gralka M."/>
        </authorList>
    </citation>
    <scope>NUCLEOTIDE SEQUENCE</scope>
    <source>
        <strain evidence="5">C2R13</strain>
    </source>
</reference>
<dbReference type="InterPro" id="IPR012340">
    <property type="entry name" value="NA-bd_OB-fold"/>
</dbReference>
<accession>A0AAP4TXD1</accession>
<evidence type="ECO:0000256" key="1">
    <source>
        <dbReference type="ARBA" id="ARBA00022448"/>
    </source>
</evidence>
<dbReference type="Pfam" id="PF08402">
    <property type="entry name" value="TOBE_2"/>
    <property type="match status" value="1"/>
</dbReference>
<dbReference type="RefSeq" id="WP_303593132.1">
    <property type="nucleotide sequence ID" value="NZ_JAUORK010000004.1"/>
</dbReference>
<dbReference type="PROSITE" id="PS00211">
    <property type="entry name" value="ABC_TRANSPORTER_1"/>
    <property type="match status" value="1"/>
</dbReference>
<dbReference type="SUPFAM" id="SSF52540">
    <property type="entry name" value="P-loop containing nucleoside triphosphate hydrolases"/>
    <property type="match status" value="1"/>
</dbReference>
<gene>
    <name evidence="5" type="ORF">Q4535_05240</name>
</gene>
<dbReference type="InterPro" id="IPR017871">
    <property type="entry name" value="ABC_transporter-like_CS"/>
</dbReference>
<dbReference type="Gene3D" id="2.40.50.140">
    <property type="entry name" value="Nucleic acid-binding proteins"/>
    <property type="match status" value="1"/>
</dbReference>
<dbReference type="Proteomes" id="UP001170481">
    <property type="component" value="Unassembled WGS sequence"/>
</dbReference>
<dbReference type="InterPro" id="IPR003439">
    <property type="entry name" value="ABC_transporter-like_ATP-bd"/>
</dbReference>
<dbReference type="GO" id="GO:0016887">
    <property type="term" value="F:ATP hydrolysis activity"/>
    <property type="evidence" value="ECO:0007669"/>
    <property type="project" value="InterPro"/>
</dbReference>
<dbReference type="GO" id="GO:0055052">
    <property type="term" value="C:ATP-binding cassette (ABC) transporter complex, substrate-binding subunit-containing"/>
    <property type="evidence" value="ECO:0007669"/>
    <property type="project" value="TreeGrafter"/>
</dbReference>
<dbReference type="GO" id="GO:0140359">
    <property type="term" value="F:ABC-type transporter activity"/>
    <property type="evidence" value="ECO:0007669"/>
    <property type="project" value="UniProtKB-ARBA"/>
</dbReference>
<dbReference type="InterPro" id="IPR013611">
    <property type="entry name" value="Transp-assoc_OB_typ2"/>
</dbReference>
<feature type="domain" description="ABC transporter" evidence="4">
    <location>
        <begin position="4"/>
        <end position="251"/>
    </location>
</feature>
<dbReference type="EMBL" id="JAUORK010000004">
    <property type="protein sequence ID" value="MDO6671519.1"/>
    <property type="molecule type" value="Genomic_DNA"/>
</dbReference>
<dbReference type="SMART" id="SM00382">
    <property type="entry name" value="AAA"/>
    <property type="match status" value="1"/>
</dbReference>
<dbReference type="InterPro" id="IPR003593">
    <property type="entry name" value="AAA+_ATPase"/>
</dbReference>
<evidence type="ECO:0000256" key="3">
    <source>
        <dbReference type="ARBA" id="ARBA00022840"/>
    </source>
</evidence>
<organism evidence="5 6">
    <name type="scientific">Cobetia amphilecti</name>
    <dbReference type="NCBI Taxonomy" id="1055104"/>
    <lineage>
        <taxon>Bacteria</taxon>
        <taxon>Pseudomonadati</taxon>
        <taxon>Pseudomonadota</taxon>
        <taxon>Gammaproteobacteria</taxon>
        <taxon>Oceanospirillales</taxon>
        <taxon>Halomonadaceae</taxon>
        <taxon>Cobetia</taxon>
    </lineage>
</organism>
<dbReference type="AlphaFoldDB" id="A0AAP4TXD1"/>
<dbReference type="GO" id="GO:0005524">
    <property type="term" value="F:ATP binding"/>
    <property type="evidence" value="ECO:0007669"/>
    <property type="project" value="UniProtKB-KW"/>
</dbReference>
<dbReference type="PROSITE" id="PS50893">
    <property type="entry name" value="ABC_TRANSPORTER_2"/>
    <property type="match status" value="1"/>
</dbReference>
<dbReference type="PANTHER" id="PTHR43875">
    <property type="entry name" value="MALTODEXTRIN IMPORT ATP-BINDING PROTEIN MSMX"/>
    <property type="match status" value="1"/>
</dbReference>